<reference evidence="1 2" key="1">
    <citation type="submission" date="2021-07" db="EMBL/GenBank/DDBJ databases">
        <title>The Aristolochia fimbriata genome: insights into angiosperm evolution, floral development and chemical biosynthesis.</title>
        <authorList>
            <person name="Jiao Y."/>
        </authorList>
    </citation>
    <scope>NUCLEOTIDE SEQUENCE [LARGE SCALE GENOMIC DNA]</scope>
    <source>
        <strain evidence="1">IBCAS-2021</strain>
        <tissue evidence="1">Leaf</tissue>
    </source>
</reference>
<dbReference type="PANTHER" id="PTHR36781:SF1">
    <property type="entry name" value="OS05G0114600 PROTEIN"/>
    <property type="match status" value="1"/>
</dbReference>
<comment type="caution">
    <text evidence="1">The sequence shown here is derived from an EMBL/GenBank/DDBJ whole genome shotgun (WGS) entry which is preliminary data.</text>
</comment>
<keyword evidence="2" id="KW-1185">Reference proteome</keyword>
<evidence type="ECO:0000313" key="2">
    <source>
        <dbReference type="Proteomes" id="UP000825729"/>
    </source>
</evidence>
<dbReference type="AlphaFoldDB" id="A0AAV7F7L2"/>
<organism evidence="1 2">
    <name type="scientific">Aristolochia fimbriata</name>
    <name type="common">White veined hardy Dutchman's pipe vine</name>
    <dbReference type="NCBI Taxonomy" id="158543"/>
    <lineage>
        <taxon>Eukaryota</taxon>
        <taxon>Viridiplantae</taxon>
        <taxon>Streptophyta</taxon>
        <taxon>Embryophyta</taxon>
        <taxon>Tracheophyta</taxon>
        <taxon>Spermatophyta</taxon>
        <taxon>Magnoliopsida</taxon>
        <taxon>Magnoliidae</taxon>
        <taxon>Piperales</taxon>
        <taxon>Aristolochiaceae</taxon>
        <taxon>Aristolochia</taxon>
    </lineage>
</organism>
<accession>A0AAV7F7L2</accession>
<proteinExistence type="predicted"/>
<protein>
    <submittedName>
        <fullName evidence="1">Uncharacterized protein</fullName>
    </submittedName>
</protein>
<dbReference type="EMBL" id="JAINDJ010000002">
    <property type="protein sequence ID" value="KAG9455982.1"/>
    <property type="molecule type" value="Genomic_DNA"/>
</dbReference>
<dbReference type="PANTHER" id="PTHR36781">
    <property type="entry name" value="OS05G0114600 PROTEIN"/>
    <property type="match status" value="1"/>
</dbReference>
<evidence type="ECO:0000313" key="1">
    <source>
        <dbReference type="EMBL" id="KAG9455982.1"/>
    </source>
</evidence>
<sequence>MEGEARSLNTKMSLLLGISARRRARLRKEVLLAGGDWPYDPPRGVMRNKRKGRKCDRIAAEKRANTAEFMKKMPEMLLNYKICWDHHLFALGLPNFIPFKQA</sequence>
<gene>
    <name evidence="1" type="ORF">H6P81_000490</name>
</gene>
<name>A0AAV7F7L2_ARIFI</name>
<dbReference type="Proteomes" id="UP000825729">
    <property type="component" value="Unassembled WGS sequence"/>
</dbReference>